<keyword evidence="1" id="KW-0418">Kinase</keyword>
<name>A0ABS7CMA2_9BACL</name>
<keyword evidence="2" id="KW-1185">Reference proteome</keyword>
<organism evidence="1 2">
    <name type="scientific">Paenibacillus sepulcri</name>
    <dbReference type="NCBI Taxonomy" id="359917"/>
    <lineage>
        <taxon>Bacteria</taxon>
        <taxon>Bacillati</taxon>
        <taxon>Bacillota</taxon>
        <taxon>Bacilli</taxon>
        <taxon>Bacillales</taxon>
        <taxon>Paenibacillaceae</taxon>
        <taxon>Paenibacillus</taxon>
    </lineage>
</organism>
<proteinExistence type="predicted"/>
<evidence type="ECO:0000313" key="2">
    <source>
        <dbReference type="Proteomes" id="UP001519887"/>
    </source>
</evidence>
<comment type="caution">
    <text evidence="1">The sequence shown here is derived from an EMBL/GenBank/DDBJ whole genome shotgun (WGS) entry which is preliminary data.</text>
</comment>
<accession>A0ABS7CMA2</accession>
<dbReference type="Gene3D" id="3.30.565.10">
    <property type="entry name" value="Histidine kinase-like ATPase, C-terminal domain"/>
    <property type="match status" value="1"/>
</dbReference>
<evidence type="ECO:0000313" key="1">
    <source>
        <dbReference type="EMBL" id="MBW7462032.1"/>
    </source>
</evidence>
<gene>
    <name evidence="1" type="ORF">K0U00_49090</name>
</gene>
<reference evidence="1 2" key="1">
    <citation type="submission" date="2021-07" db="EMBL/GenBank/DDBJ databases">
        <title>Paenibacillus radiodurans sp. nov., isolated from the southeastern edge of Tengger Desert.</title>
        <authorList>
            <person name="Zhang G."/>
        </authorList>
    </citation>
    <scope>NUCLEOTIDE SEQUENCE [LARGE SCALE GENOMIC DNA]</scope>
    <source>
        <strain evidence="1 2">CCM 7311</strain>
    </source>
</reference>
<dbReference type="Proteomes" id="UP001519887">
    <property type="component" value="Unassembled WGS sequence"/>
</dbReference>
<dbReference type="EMBL" id="JAHZIK010003514">
    <property type="protein sequence ID" value="MBW7462032.1"/>
    <property type="molecule type" value="Genomic_DNA"/>
</dbReference>
<dbReference type="GO" id="GO:0016301">
    <property type="term" value="F:kinase activity"/>
    <property type="evidence" value="ECO:0007669"/>
    <property type="project" value="UniProtKB-KW"/>
</dbReference>
<protein>
    <submittedName>
        <fullName evidence="1">Two-component sensor histidine kinase</fullName>
    </submittedName>
</protein>
<dbReference type="SUPFAM" id="SSF55874">
    <property type="entry name" value="ATPase domain of HSP90 chaperone/DNA topoisomerase II/histidine kinase"/>
    <property type="match status" value="1"/>
</dbReference>
<keyword evidence="1" id="KW-0808">Transferase</keyword>
<dbReference type="InterPro" id="IPR036890">
    <property type="entry name" value="HATPase_C_sf"/>
</dbReference>
<sequence>HIRIAVIDDGPGMDAALLQEVRSRLESEEEVYRHIGLVNTDKRIKLTYQSAEGLTIRSKRRWGTVITMAVPLQRPDGGGEAE</sequence>
<feature type="non-terminal residue" evidence="1">
    <location>
        <position position="1"/>
    </location>
</feature>